<name>A0AAN6K5W2_9PEZI</name>
<dbReference type="Gene3D" id="3.40.30.10">
    <property type="entry name" value="Glutaredoxin"/>
    <property type="match status" value="1"/>
</dbReference>
<reference evidence="3" key="2">
    <citation type="submission" date="2023-06" db="EMBL/GenBank/DDBJ databases">
        <title>Black Yeasts Isolated from many extreme environments.</title>
        <authorList>
            <person name="Coleine C."/>
            <person name="Stajich J.E."/>
            <person name="Selbmann L."/>
        </authorList>
    </citation>
    <scope>NUCLEOTIDE SEQUENCE</scope>
    <source>
        <strain evidence="3">CCFEE 5200</strain>
    </source>
</reference>
<dbReference type="SUPFAM" id="SSF52833">
    <property type="entry name" value="Thioredoxin-like"/>
    <property type="match status" value="1"/>
</dbReference>
<dbReference type="Pfam" id="PF00085">
    <property type="entry name" value="Thioredoxin"/>
    <property type="match status" value="1"/>
</dbReference>
<reference evidence="2" key="1">
    <citation type="submission" date="2021-12" db="EMBL/GenBank/DDBJ databases">
        <title>Black yeast isolated from Biological Soil Crust.</title>
        <authorList>
            <person name="Kurbessoian T."/>
        </authorList>
    </citation>
    <scope>NUCLEOTIDE SEQUENCE</scope>
    <source>
        <strain evidence="2">CCFEE 5208</strain>
    </source>
</reference>
<accession>A0AAN6K5W2</accession>
<dbReference type="AlphaFoldDB" id="A0AAN6K5W2"/>
<gene>
    <name evidence="2" type="ORF">LTR82_015697</name>
    <name evidence="3" type="ORF">LTR91_017639</name>
</gene>
<dbReference type="Proteomes" id="UP001168146">
    <property type="component" value="Unassembled WGS sequence"/>
</dbReference>
<dbReference type="InterPro" id="IPR013766">
    <property type="entry name" value="Thioredoxin_domain"/>
</dbReference>
<dbReference type="EMBL" id="JASUXU010000090">
    <property type="protein sequence ID" value="KAK0308123.1"/>
    <property type="molecule type" value="Genomic_DNA"/>
</dbReference>
<dbReference type="CDD" id="cd02947">
    <property type="entry name" value="TRX_family"/>
    <property type="match status" value="1"/>
</dbReference>
<keyword evidence="4" id="KW-1185">Reference proteome</keyword>
<dbReference type="InterPro" id="IPR036249">
    <property type="entry name" value="Thioredoxin-like_sf"/>
</dbReference>
<feature type="domain" description="Thioredoxin" evidence="1">
    <location>
        <begin position="163"/>
        <end position="250"/>
    </location>
</feature>
<comment type="caution">
    <text evidence="3">The sequence shown here is derived from an EMBL/GenBank/DDBJ whole genome shotgun (WGS) entry which is preliminary data.</text>
</comment>
<evidence type="ECO:0000259" key="1">
    <source>
        <dbReference type="Pfam" id="PF00085"/>
    </source>
</evidence>
<proteinExistence type="predicted"/>
<protein>
    <recommendedName>
        <fullName evidence="1">Thioredoxin domain-containing protein</fullName>
    </recommendedName>
</protein>
<evidence type="ECO:0000313" key="3">
    <source>
        <dbReference type="EMBL" id="KAK0966233.1"/>
    </source>
</evidence>
<organism evidence="3 4">
    <name type="scientific">Friedmanniomyces endolithicus</name>
    <dbReference type="NCBI Taxonomy" id="329885"/>
    <lineage>
        <taxon>Eukaryota</taxon>
        <taxon>Fungi</taxon>
        <taxon>Dikarya</taxon>
        <taxon>Ascomycota</taxon>
        <taxon>Pezizomycotina</taxon>
        <taxon>Dothideomycetes</taxon>
        <taxon>Dothideomycetidae</taxon>
        <taxon>Mycosphaerellales</taxon>
        <taxon>Teratosphaeriaceae</taxon>
        <taxon>Friedmanniomyces</taxon>
    </lineage>
</organism>
<evidence type="ECO:0000313" key="2">
    <source>
        <dbReference type="EMBL" id="KAK0308123.1"/>
    </source>
</evidence>
<dbReference type="EMBL" id="JAUJLE010000233">
    <property type="protein sequence ID" value="KAK0966233.1"/>
    <property type="molecule type" value="Genomic_DNA"/>
</dbReference>
<evidence type="ECO:0000313" key="4">
    <source>
        <dbReference type="Proteomes" id="UP001175353"/>
    </source>
</evidence>
<dbReference type="Proteomes" id="UP001175353">
    <property type="component" value="Unassembled WGS sequence"/>
</dbReference>
<sequence length="282" mass="30615">MDVFAPDNVSTTARITLAIFGVASPSFTALSATISSTPEADIVAFVGCGMLHRSRVPSPGRRWALYDAVRACLSRTLLGRHLLHFTSFASVSSRQYTHIDMHSPAPSALGTMGIPSAFVNCRVALRQPFSTSQMRRKNRIYPSTIRSESELETLTLMSASTRTPLVTLWMTNWCSSCKVVSPLLRTLIQDEKVGEGQGGISYAEVEMDSPDMGGLGGLPLRYGINSIPTLLAFDRQEPQITTKVARLEDLKSKAYLTRWLETEAARHGGGGGGGRFGGLFGR</sequence>